<protein>
    <submittedName>
        <fullName evidence="3">F-box protein</fullName>
    </submittedName>
</protein>
<evidence type="ECO:0000313" key="3">
    <source>
        <dbReference type="EMBL" id="KAF3321427.1"/>
    </source>
</evidence>
<accession>A0A833QHQ2</accession>
<evidence type="ECO:0000313" key="4">
    <source>
        <dbReference type="Proteomes" id="UP000623129"/>
    </source>
</evidence>
<comment type="caution">
    <text evidence="3">The sequence shown here is derived from an EMBL/GenBank/DDBJ whole genome shotgun (WGS) entry which is preliminary data.</text>
</comment>
<dbReference type="PANTHER" id="PTHR35546">
    <property type="entry name" value="F-BOX PROTEIN INTERACTION DOMAIN PROTEIN-RELATED"/>
    <property type="match status" value="1"/>
</dbReference>
<feature type="region of interest" description="Disordered" evidence="1">
    <location>
        <begin position="21"/>
        <end position="52"/>
    </location>
</feature>
<dbReference type="Proteomes" id="UP000623129">
    <property type="component" value="Unassembled WGS sequence"/>
</dbReference>
<dbReference type="InterPro" id="IPR017451">
    <property type="entry name" value="F-box-assoc_interact_dom"/>
</dbReference>
<proteinExistence type="predicted"/>
<dbReference type="OrthoDB" id="650045at2759"/>
<name>A0A833QHQ2_9POAL</name>
<dbReference type="SMART" id="SM00256">
    <property type="entry name" value="FBOX"/>
    <property type="match status" value="1"/>
</dbReference>
<dbReference type="InterPro" id="IPR001810">
    <property type="entry name" value="F-box_dom"/>
</dbReference>
<dbReference type="Pfam" id="PF08268">
    <property type="entry name" value="FBA_3"/>
    <property type="match status" value="1"/>
</dbReference>
<dbReference type="EMBL" id="SWLB01000027">
    <property type="protein sequence ID" value="KAF3321427.1"/>
    <property type="molecule type" value="Genomic_DNA"/>
</dbReference>
<dbReference type="InterPro" id="IPR013187">
    <property type="entry name" value="F-box-assoc_dom_typ3"/>
</dbReference>
<dbReference type="CDD" id="cd22157">
    <property type="entry name" value="F-box_AtFBW1-like"/>
    <property type="match status" value="1"/>
</dbReference>
<dbReference type="PANTHER" id="PTHR35546:SF130">
    <property type="entry name" value="EXPRESSED PROTEIN"/>
    <property type="match status" value="1"/>
</dbReference>
<organism evidence="3 4">
    <name type="scientific">Carex littledalei</name>
    <dbReference type="NCBI Taxonomy" id="544730"/>
    <lineage>
        <taxon>Eukaryota</taxon>
        <taxon>Viridiplantae</taxon>
        <taxon>Streptophyta</taxon>
        <taxon>Embryophyta</taxon>
        <taxon>Tracheophyta</taxon>
        <taxon>Spermatophyta</taxon>
        <taxon>Magnoliopsida</taxon>
        <taxon>Liliopsida</taxon>
        <taxon>Poales</taxon>
        <taxon>Cyperaceae</taxon>
        <taxon>Cyperoideae</taxon>
        <taxon>Cariceae</taxon>
        <taxon>Carex</taxon>
        <taxon>Carex subgen. Euthyceras</taxon>
    </lineage>
</organism>
<feature type="domain" description="F-box" evidence="2">
    <location>
        <begin position="55"/>
        <end position="102"/>
    </location>
</feature>
<sequence length="415" mass="48141">MGFTVLRQSERIWNKKMEAHNSMPRQTKREGAGARVPASARRKSKKNIQRHKRHTSLFNKLPDVLVMEILSRLPPKSFFRCKSVCKTWLSLSSDAVRLNKHLQPTLSGFFYNQGCGATCFVNFLSCGINKVEVDGTMSALSCDDNLRILDCCNGLLIVGSFKKESQFAHDIHVYNPATRTLFTLWYPKQQNNEIWYQVFSLAFDPQVFHQFHVIRFTGKYGAKVNFIDIFSYERGKCKHHKKLLSDGIINLYSKGIFVDGRVHRLTTQNEILCIDPNNCTYQVIRPPNLENRAMIEIGQSRGVLHCMSVFRDGRVFIWVLESYTRQEWTLKYQLSLDAMYQGPLPYLYRRCINRIKYQGHFAFHPEKDVLFMPAEKNDFMSLDLSTGKGDKLDSLGNNRFDLCVGCWVYMPCYLE</sequence>
<feature type="compositionally biased region" description="Basic residues" evidence="1">
    <location>
        <begin position="40"/>
        <end position="52"/>
    </location>
</feature>
<keyword evidence="4" id="KW-1185">Reference proteome</keyword>
<gene>
    <name evidence="3" type="ORF">FCM35_KLT14680</name>
</gene>
<dbReference type="Pfam" id="PF00646">
    <property type="entry name" value="F-box"/>
    <property type="match status" value="1"/>
</dbReference>
<evidence type="ECO:0000259" key="2">
    <source>
        <dbReference type="PROSITE" id="PS50181"/>
    </source>
</evidence>
<dbReference type="SUPFAM" id="SSF81383">
    <property type="entry name" value="F-box domain"/>
    <property type="match status" value="1"/>
</dbReference>
<dbReference type="SUPFAM" id="SSF50998">
    <property type="entry name" value="Quinoprotein alcohol dehydrogenase-like"/>
    <property type="match status" value="1"/>
</dbReference>
<dbReference type="Gene3D" id="1.20.1280.50">
    <property type="match status" value="1"/>
</dbReference>
<dbReference type="InterPro" id="IPR011047">
    <property type="entry name" value="Quinoprotein_ADH-like_sf"/>
</dbReference>
<dbReference type="NCBIfam" id="TIGR01640">
    <property type="entry name" value="F_box_assoc_1"/>
    <property type="match status" value="1"/>
</dbReference>
<reference evidence="3" key="1">
    <citation type="submission" date="2020-01" db="EMBL/GenBank/DDBJ databases">
        <title>Genome sequence of Kobresia littledalei, the first chromosome-level genome in the family Cyperaceae.</title>
        <authorList>
            <person name="Qu G."/>
        </authorList>
    </citation>
    <scope>NUCLEOTIDE SEQUENCE</scope>
    <source>
        <strain evidence="3">C.B.Clarke</strain>
        <tissue evidence="3">Leaf</tissue>
    </source>
</reference>
<dbReference type="InterPro" id="IPR036047">
    <property type="entry name" value="F-box-like_dom_sf"/>
</dbReference>
<dbReference type="AlphaFoldDB" id="A0A833QHQ2"/>
<evidence type="ECO:0000256" key="1">
    <source>
        <dbReference type="SAM" id="MobiDB-lite"/>
    </source>
</evidence>
<dbReference type="PROSITE" id="PS50181">
    <property type="entry name" value="FBOX"/>
    <property type="match status" value="1"/>
</dbReference>
<dbReference type="InterPro" id="IPR055290">
    <property type="entry name" value="At3g26010-like"/>
</dbReference>